<name>A0A8J3VRM3_9ACTN</name>
<comment type="similarity">
    <text evidence="1">Belongs to the short-chain dehydrogenases/reductases (SDR) family.</text>
</comment>
<dbReference type="PANTHER" id="PTHR42879">
    <property type="entry name" value="3-OXOACYL-(ACYL-CARRIER-PROTEIN) REDUCTASE"/>
    <property type="match status" value="1"/>
</dbReference>
<accession>A0A8J3VRM3</accession>
<dbReference type="PANTHER" id="PTHR42879:SF6">
    <property type="entry name" value="NADPH-DEPENDENT REDUCTASE BACG"/>
    <property type="match status" value="1"/>
</dbReference>
<dbReference type="CDD" id="cd05344">
    <property type="entry name" value="BKR_like_SDR_like"/>
    <property type="match status" value="1"/>
</dbReference>
<sequence length="259" mass="26758">MVDTADVAFVMAGTRGLGLASAVALAEQGHPVAVCARTADDVERAVTRLERHGPAFGVVADVSDASALNDAVVAVRDKLGPIGVLVANAGGPPPGDFFTATDADWDTAYQLTLMSVVRATHAVLPGMRTSGRGRIVVIGSSSVRRPIPNIMLSNVFRPAIDGLVKDLSVELAPLGVTVNMVAPGRIDTDRVRALDAGAAARRGVTAEEVRRDSESQIPMGRYGSPEELAACVAFLASRGASYVTGQCILVDGGMVATLP</sequence>
<dbReference type="RefSeq" id="WP_203919862.1">
    <property type="nucleotide sequence ID" value="NZ_BONZ01000041.1"/>
</dbReference>
<proteinExistence type="inferred from homology"/>
<dbReference type="InterPro" id="IPR002347">
    <property type="entry name" value="SDR_fam"/>
</dbReference>
<evidence type="ECO:0000313" key="3">
    <source>
        <dbReference type="EMBL" id="GIH16269.1"/>
    </source>
</evidence>
<dbReference type="AlphaFoldDB" id="A0A8J3VRM3"/>
<dbReference type="Proteomes" id="UP000642748">
    <property type="component" value="Unassembled WGS sequence"/>
</dbReference>
<dbReference type="InterPro" id="IPR050259">
    <property type="entry name" value="SDR"/>
</dbReference>
<dbReference type="EMBL" id="BONZ01000041">
    <property type="protein sequence ID" value="GIH16269.1"/>
    <property type="molecule type" value="Genomic_DNA"/>
</dbReference>
<keyword evidence="2" id="KW-0560">Oxidoreductase</keyword>
<comment type="caution">
    <text evidence="3">The sequence shown here is derived from an EMBL/GenBank/DDBJ whole genome shotgun (WGS) entry which is preliminary data.</text>
</comment>
<dbReference type="SUPFAM" id="SSF51735">
    <property type="entry name" value="NAD(P)-binding Rossmann-fold domains"/>
    <property type="match status" value="1"/>
</dbReference>
<dbReference type="Gene3D" id="3.40.50.720">
    <property type="entry name" value="NAD(P)-binding Rossmann-like Domain"/>
    <property type="match status" value="1"/>
</dbReference>
<dbReference type="GO" id="GO:0016491">
    <property type="term" value="F:oxidoreductase activity"/>
    <property type="evidence" value="ECO:0007669"/>
    <property type="project" value="UniProtKB-KW"/>
</dbReference>
<organism evidence="3 4">
    <name type="scientific">Rugosimonospora africana</name>
    <dbReference type="NCBI Taxonomy" id="556532"/>
    <lineage>
        <taxon>Bacteria</taxon>
        <taxon>Bacillati</taxon>
        <taxon>Actinomycetota</taxon>
        <taxon>Actinomycetes</taxon>
        <taxon>Micromonosporales</taxon>
        <taxon>Micromonosporaceae</taxon>
        <taxon>Rugosimonospora</taxon>
    </lineage>
</organism>
<evidence type="ECO:0000313" key="4">
    <source>
        <dbReference type="Proteomes" id="UP000642748"/>
    </source>
</evidence>
<dbReference type="InterPro" id="IPR036291">
    <property type="entry name" value="NAD(P)-bd_dom_sf"/>
</dbReference>
<evidence type="ECO:0000256" key="1">
    <source>
        <dbReference type="ARBA" id="ARBA00006484"/>
    </source>
</evidence>
<gene>
    <name evidence="3" type="ORF">Raf01_44410</name>
</gene>
<dbReference type="FunFam" id="3.40.50.720:FF:000084">
    <property type="entry name" value="Short-chain dehydrogenase reductase"/>
    <property type="match status" value="1"/>
</dbReference>
<protein>
    <submittedName>
        <fullName evidence="3">3-oxoacyl-ACP reductase</fullName>
    </submittedName>
</protein>
<reference evidence="3" key="1">
    <citation type="submission" date="2021-01" db="EMBL/GenBank/DDBJ databases">
        <title>Whole genome shotgun sequence of Rugosimonospora africana NBRC 104875.</title>
        <authorList>
            <person name="Komaki H."/>
            <person name="Tamura T."/>
        </authorList>
    </citation>
    <scope>NUCLEOTIDE SEQUENCE</scope>
    <source>
        <strain evidence="3">NBRC 104875</strain>
    </source>
</reference>
<keyword evidence="4" id="KW-1185">Reference proteome</keyword>
<dbReference type="Pfam" id="PF13561">
    <property type="entry name" value="adh_short_C2"/>
    <property type="match status" value="1"/>
</dbReference>
<evidence type="ECO:0000256" key="2">
    <source>
        <dbReference type="ARBA" id="ARBA00023002"/>
    </source>
</evidence>
<dbReference type="PRINTS" id="PR00081">
    <property type="entry name" value="GDHRDH"/>
</dbReference>